<gene>
    <name evidence="1" type="ORF">LCGC14_1611860</name>
</gene>
<organism evidence="1">
    <name type="scientific">marine sediment metagenome</name>
    <dbReference type="NCBI Taxonomy" id="412755"/>
    <lineage>
        <taxon>unclassified sequences</taxon>
        <taxon>metagenomes</taxon>
        <taxon>ecological metagenomes</taxon>
    </lineage>
</organism>
<comment type="caution">
    <text evidence="1">The sequence shown here is derived from an EMBL/GenBank/DDBJ whole genome shotgun (WGS) entry which is preliminary data.</text>
</comment>
<sequence length="103" mass="11112">MSTAQAIKELKALAREPGALRIITSECASTSCNASGHNEGRYNLRDPRHFIIHDVVRLEGPNHHGQFRACSAEGDWCQGQPEALLPRLLEAGKAGAVPPSNGR</sequence>
<proteinExistence type="predicted"/>
<dbReference type="EMBL" id="LAZR01013057">
    <property type="protein sequence ID" value="KKM23763.1"/>
    <property type="molecule type" value="Genomic_DNA"/>
</dbReference>
<accession>A0A0F9KNR0</accession>
<reference evidence="1" key="1">
    <citation type="journal article" date="2015" name="Nature">
        <title>Complex archaea that bridge the gap between prokaryotes and eukaryotes.</title>
        <authorList>
            <person name="Spang A."/>
            <person name="Saw J.H."/>
            <person name="Jorgensen S.L."/>
            <person name="Zaremba-Niedzwiedzka K."/>
            <person name="Martijn J."/>
            <person name="Lind A.E."/>
            <person name="van Eijk R."/>
            <person name="Schleper C."/>
            <person name="Guy L."/>
            <person name="Ettema T.J."/>
        </authorList>
    </citation>
    <scope>NUCLEOTIDE SEQUENCE</scope>
</reference>
<dbReference type="AlphaFoldDB" id="A0A0F9KNR0"/>
<name>A0A0F9KNR0_9ZZZZ</name>
<evidence type="ECO:0000313" key="1">
    <source>
        <dbReference type="EMBL" id="KKM23763.1"/>
    </source>
</evidence>
<protein>
    <submittedName>
        <fullName evidence="1">Uncharacterized protein</fullName>
    </submittedName>
</protein>